<keyword evidence="3" id="KW-1185">Reference proteome</keyword>
<proteinExistence type="predicted"/>
<protein>
    <recommendedName>
        <fullName evidence="1">Voltage-dependent calcium channel alpha-2/delta subunit conserved region domain-containing protein</fullName>
    </recommendedName>
</protein>
<comment type="caution">
    <text evidence="2">The sequence shown here is derived from an EMBL/GenBank/DDBJ whole genome shotgun (WGS) entry which is preliminary data.</text>
</comment>
<dbReference type="EMBL" id="BPLQ01002181">
    <property type="protein sequence ID" value="GIX89432.1"/>
    <property type="molecule type" value="Genomic_DNA"/>
</dbReference>
<sequence length="81" mass="9439">MDDAVVFNVNGERNILQFIVQEVPYTNLVMLVVHTTCPCETTSIKLEPKEVNQNETQRCQRMKQNIYGRRPTVCLNYHPQT</sequence>
<accession>A0AAV4NWZ9</accession>
<evidence type="ECO:0000313" key="2">
    <source>
        <dbReference type="EMBL" id="GIX89432.1"/>
    </source>
</evidence>
<evidence type="ECO:0000313" key="3">
    <source>
        <dbReference type="Proteomes" id="UP001054837"/>
    </source>
</evidence>
<gene>
    <name evidence="2" type="primary">CACNA2D3_2</name>
    <name evidence="2" type="ORF">CDAR_304301</name>
</gene>
<dbReference type="AlphaFoldDB" id="A0AAV4NWZ9"/>
<feature type="domain" description="Voltage-dependent calcium channel alpha-2/delta subunit conserved region" evidence="1">
    <location>
        <begin position="16"/>
        <end position="78"/>
    </location>
</feature>
<dbReference type="Proteomes" id="UP001054837">
    <property type="component" value="Unassembled WGS sequence"/>
</dbReference>
<name>A0AAV4NWZ9_9ARAC</name>
<organism evidence="2 3">
    <name type="scientific">Caerostris darwini</name>
    <dbReference type="NCBI Taxonomy" id="1538125"/>
    <lineage>
        <taxon>Eukaryota</taxon>
        <taxon>Metazoa</taxon>
        <taxon>Ecdysozoa</taxon>
        <taxon>Arthropoda</taxon>
        <taxon>Chelicerata</taxon>
        <taxon>Arachnida</taxon>
        <taxon>Araneae</taxon>
        <taxon>Araneomorphae</taxon>
        <taxon>Entelegynae</taxon>
        <taxon>Araneoidea</taxon>
        <taxon>Araneidae</taxon>
        <taxon>Caerostris</taxon>
    </lineage>
</organism>
<reference evidence="2 3" key="1">
    <citation type="submission" date="2021-06" db="EMBL/GenBank/DDBJ databases">
        <title>Caerostris darwini draft genome.</title>
        <authorList>
            <person name="Kono N."/>
            <person name="Arakawa K."/>
        </authorList>
    </citation>
    <scope>NUCLEOTIDE SEQUENCE [LARGE SCALE GENOMIC DNA]</scope>
</reference>
<dbReference type="InterPro" id="IPR013680">
    <property type="entry name" value="VDCC_a2/dsu"/>
</dbReference>
<dbReference type="Pfam" id="PF08473">
    <property type="entry name" value="VGCC_alpha2"/>
    <property type="match status" value="1"/>
</dbReference>
<evidence type="ECO:0000259" key="1">
    <source>
        <dbReference type="Pfam" id="PF08473"/>
    </source>
</evidence>